<accession>A0A9W6GTM6</accession>
<keyword evidence="3" id="KW-1185">Reference proteome</keyword>
<feature type="domain" description="GST N-terminal" evidence="1">
    <location>
        <begin position="4"/>
        <end position="84"/>
    </location>
</feature>
<sequence length="217" mass="24651">MAAVTLTISSRNYSSWSLRGWLMTKLSGLPFEEIVVDPDDAAAREEILLLSPSILVPCLDYDGFRIWDTLAIGEFLAEIAPQAHILPKDRLSRARCRSICGEIHSGFNSLRSALPMNLKGHFPRFKVWSKAQGDIARVTQIWRDCLEAHGGPYLFGEFSMADAMYAPVATRFRTYDVPLDDLSQRYCDSIFAWPAMQEWIAQAQLEKDEIEELEVEF</sequence>
<dbReference type="PROSITE" id="PS50404">
    <property type="entry name" value="GST_NTER"/>
    <property type="match status" value="1"/>
</dbReference>
<comment type="caution">
    <text evidence="2">The sequence shown here is derived from an EMBL/GenBank/DDBJ whole genome shotgun (WGS) entry which is preliminary data.</text>
</comment>
<protein>
    <submittedName>
        <fullName evidence="2">Glutathione S-transferase</fullName>
    </submittedName>
</protein>
<dbReference type="InterPro" id="IPR036282">
    <property type="entry name" value="Glutathione-S-Trfase_C_sf"/>
</dbReference>
<dbReference type="CDD" id="cd03194">
    <property type="entry name" value="GST_C_3"/>
    <property type="match status" value="1"/>
</dbReference>
<dbReference type="AlphaFoldDB" id="A0A9W6GTM6"/>
<dbReference type="InterPro" id="IPR036249">
    <property type="entry name" value="Thioredoxin-like_sf"/>
</dbReference>
<gene>
    <name evidence="2" type="ORF">LMG27198_17100</name>
</gene>
<dbReference type="Proteomes" id="UP001144323">
    <property type="component" value="Unassembled WGS sequence"/>
</dbReference>
<dbReference type="SUPFAM" id="SSF47616">
    <property type="entry name" value="GST C-terminal domain-like"/>
    <property type="match status" value="1"/>
</dbReference>
<dbReference type="Gene3D" id="1.20.1050.10">
    <property type="match status" value="1"/>
</dbReference>
<organism evidence="2 3">
    <name type="scientific">Methylocystis echinoides</name>
    <dbReference type="NCBI Taxonomy" id="29468"/>
    <lineage>
        <taxon>Bacteria</taxon>
        <taxon>Pseudomonadati</taxon>
        <taxon>Pseudomonadota</taxon>
        <taxon>Alphaproteobacteria</taxon>
        <taxon>Hyphomicrobiales</taxon>
        <taxon>Methylocystaceae</taxon>
        <taxon>Methylocystis</taxon>
    </lineage>
</organism>
<reference evidence="2" key="1">
    <citation type="journal article" date="2023" name="Int. J. Syst. Evol. Microbiol.">
        <title>Methylocystis iwaonis sp. nov., a type II methane-oxidizing bacterium from surface soil of a rice paddy field in Japan, and emended description of the genus Methylocystis (ex Whittenbury et al. 1970) Bowman et al. 1993.</title>
        <authorList>
            <person name="Kaise H."/>
            <person name="Sawadogo J.B."/>
            <person name="Alam M.S."/>
            <person name="Ueno C."/>
            <person name="Dianou D."/>
            <person name="Shinjo R."/>
            <person name="Asakawa S."/>
        </authorList>
    </citation>
    <scope>NUCLEOTIDE SEQUENCE</scope>
    <source>
        <strain evidence="2">LMG27198</strain>
    </source>
</reference>
<dbReference type="SUPFAM" id="SSF52833">
    <property type="entry name" value="Thioredoxin-like"/>
    <property type="match status" value="1"/>
</dbReference>
<dbReference type="InterPro" id="IPR040079">
    <property type="entry name" value="Glutathione_S-Trfase"/>
</dbReference>
<dbReference type="SFLD" id="SFLDS00019">
    <property type="entry name" value="Glutathione_Transferase_(cytos"/>
    <property type="match status" value="1"/>
</dbReference>
<dbReference type="GO" id="GO:0016034">
    <property type="term" value="F:maleylacetoacetate isomerase activity"/>
    <property type="evidence" value="ECO:0007669"/>
    <property type="project" value="TreeGrafter"/>
</dbReference>
<dbReference type="PANTHER" id="PTHR42673">
    <property type="entry name" value="MALEYLACETOACETATE ISOMERASE"/>
    <property type="match status" value="1"/>
</dbReference>
<evidence type="ECO:0000259" key="1">
    <source>
        <dbReference type="PROSITE" id="PS50404"/>
    </source>
</evidence>
<dbReference type="RefSeq" id="WP_281802094.1">
    <property type="nucleotide sequence ID" value="NZ_BSEC01000001.1"/>
</dbReference>
<name>A0A9W6GTM6_9HYPH</name>
<dbReference type="GO" id="GO:0004364">
    <property type="term" value="F:glutathione transferase activity"/>
    <property type="evidence" value="ECO:0007669"/>
    <property type="project" value="TreeGrafter"/>
</dbReference>
<proteinExistence type="predicted"/>
<dbReference type="PANTHER" id="PTHR42673:SF4">
    <property type="entry name" value="MALEYLACETOACETATE ISOMERASE"/>
    <property type="match status" value="1"/>
</dbReference>
<dbReference type="CDD" id="cd03043">
    <property type="entry name" value="GST_N_1"/>
    <property type="match status" value="1"/>
</dbReference>
<dbReference type="EMBL" id="BSEC01000001">
    <property type="protein sequence ID" value="GLI92718.1"/>
    <property type="molecule type" value="Genomic_DNA"/>
</dbReference>
<dbReference type="InterPro" id="IPR004045">
    <property type="entry name" value="Glutathione_S-Trfase_N"/>
</dbReference>
<evidence type="ECO:0000313" key="3">
    <source>
        <dbReference type="Proteomes" id="UP001144323"/>
    </source>
</evidence>
<evidence type="ECO:0000313" key="2">
    <source>
        <dbReference type="EMBL" id="GLI92718.1"/>
    </source>
</evidence>
<dbReference type="Pfam" id="PF13410">
    <property type="entry name" value="GST_C_2"/>
    <property type="match status" value="1"/>
</dbReference>
<dbReference type="Pfam" id="PF13409">
    <property type="entry name" value="GST_N_2"/>
    <property type="match status" value="1"/>
</dbReference>
<dbReference type="GO" id="GO:0006559">
    <property type="term" value="P:L-phenylalanine catabolic process"/>
    <property type="evidence" value="ECO:0007669"/>
    <property type="project" value="TreeGrafter"/>
</dbReference>
<dbReference type="Gene3D" id="3.40.30.10">
    <property type="entry name" value="Glutaredoxin"/>
    <property type="match status" value="1"/>
</dbReference>
<dbReference type="GO" id="GO:0006749">
    <property type="term" value="P:glutathione metabolic process"/>
    <property type="evidence" value="ECO:0007669"/>
    <property type="project" value="TreeGrafter"/>
</dbReference>